<reference evidence="1 2" key="1">
    <citation type="submission" date="2018-03" db="EMBL/GenBank/DDBJ databases">
        <authorList>
            <person name="Garlena R.A."/>
            <person name="Russell D.A."/>
            <person name="Pope W.H."/>
            <person name="Jacobs-Sera D."/>
            <person name="Hatfull G.F."/>
        </authorList>
    </citation>
    <scope>NUCLEOTIDE SEQUENCE [LARGE SCALE GENOMIC DNA]</scope>
</reference>
<dbReference type="GO" id="GO:0000287">
    <property type="term" value="F:magnesium ion binding"/>
    <property type="evidence" value="ECO:0007669"/>
    <property type="project" value="InterPro"/>
</dbReference>
<evidence type="ECO:0000313" key="2">
    <source>
        <dbReference type="Proteomes" id="UP000246975"/>
    </source>
</evidence>
<dbReference type="GeneID" id="54992241"/>
<keyword evidence="2" id="KW-1185">Reference proteome</keyword>
<keyword evidence="1" id="KW-0378">Hydrolase</keyword>
<dbReference type="KEGG" id="vg:54992241"/>
<dbReference type="RefSeq" id="YP_009801723.1">
    <property type="nucleotide sequence ID" value="NC_047974.1"/>
</dbReference>
<dbReference type="SUPFAM" id="SSF103084">
    <property type="entry name" value="Holliday junction resolvase RusA"/>
    <property type="match status" value="1"/>
</dbReference>
<gene>
    <name evidence="1" type="primary">77</name>
    <name evidence="1" type="ORF">PBI_JACE_77</name>
</gene>
<dbReference type="GO" id="GO:0006281">
    <property type="term" value="P:DNA repair"/>
    <property type="evidence" value="ECO:0007669"/>
    <property type="project" value="InterPro"/>
</dbReference>
<name>A0A2U8UJ68_9CAUD</name>
<proteinExistence type="predicted"/>
<accession>A0A2U8UJ68</accession>
<dbReference type="Gene3D" id="3.30.1330.70">
    <property type="entry name" value="Holliday junction resolvase RusA"/>
    <property type="match status" value="1"/>
</dbReference>
<keyword evidence="1" id="KW-0255">Endonuclease</keyword>
<dbReference type="GO" id="GO:0006310">
    <property type="term" value="P:DNA recombination"/>
    <property type="evidence" value="ECO:0007669"/>
    <property type="project" value="InterPro"/>
</dbReference>
<protein>
    <submittedName>
        <fullName evidence="1">Endonuclease</fullName>
    </submittedName>
</protein>
<evidence type="ECO:0000313" key="1">
    <source>
        <dbReference type="EMBL" id="AWN03697.1"/>
    </source>
</evidence>
<dbReference type="Proteomes" id="UP000246975">
    <property type="component" value="Segment"/>
</dbReference>
<keyword evidence="1" id="KW-0540">Nuclease</keyword>
<dbReference type="EMBL" id="MH153804">
    <property type="protein sequence ID" value="AWN03697.1"/>
    <property type="molecule type" value="Genomic_DNA"/>
</dbReference>
<dbReference type="GO" id="GO:0004519">
    <property type="term" value="F:endonuclease activity"/>
    <property type="evidence" value="ECO:0007669"/>
    <property type="project" value="UniProtKB-KW"/>
</dbReference>
<sequence length="139" mass="15562">MNTTVQLPYTKPPLSLNDRGLSRGAAMAKATKTRKMREQMVQLAQIARLPKGVDFVTVQLHYRPRDNRARDTDNLVATLKPLADALTLPRVVKTKRGLNVHPGHGMVPDDSTRHMSKPEPIIHEAVKGQPGSLWLEITW</sequence>
<organism evidence="1 2">
    <name type="scientific">Gordonia phage Jace</name>
    <dbReference type="NCBI Taxonomy" id="2182360"/>
    <lineage>
        <taxon>Viruses</taxon>
        <taxon>Duplodnaviria</taxon>
        <taxon>Heunggongvirae</taxon>
        <taxon>Uroviricota</taxon>
        <taxon>Caudoviricetes</taxon>
        <taxon>Jacevirus</taxon>
        <taxon>Jacevirus jace</taxon>
    </lineage>
</organism>
<dbReference type="InterPro" id="IPR036614">
    <property type="entry name" value="RusA-like_sf"/>
</dbReference>